<feature type="compositionally biased region" description="Basic residues" evidence="5">
    <location>
        <begin position="366"/>
        <end position="375"/>
    </location>
</feature>
<evidence type="ECO:0000256" key="1">
    <source>
        <dbReference type="ARBA" id="ARBA00004123"/>
    </source>
</evidence>
<feature type="compositionally biased region" description="Gly residues" evidence="5">
    <location>
        <begin position="291"/>
        <end position="311"/>
    </location>
</feature>
<protein>
    <recommendedName>
        <fullName evidence="6">Pre-mRNA polyadenylation factor Fip1 domain-containing protein</fullName>
    </recommendedName>
</protein>
<dbReference type="GeneID" id="27903922"/>
<accession>N1QH29</accession>
<dbReference type="GO" id="GO:0006397">
    <property type="term" value="P:mRNA processing"/>
    <property type="evidence" value="ECO:0007669"/>
    <property type="project" value="UniProtKB-KW"/>
</dbReference>
<sequence length="375" mass="39496">MEEDDDDFYGGGGDGGEGDEGAEREDQMETKEEAKDDMDVSEDGAEDDDDEDDDDDDSDDDVQFTLERPDGAKAEPPPGSKAAKAQKKEGTSKAVKLEADQNNSAKRDNREGAPRAGSAAPPTGGGTTPTPTAAPAAVKGSLTHNGREGKDFPAVRTSSLQVDQIPTWTNGKPIIAVDIDADLAEHSKPWRLPGTDQTDYFNYGFDEYTWTQYCVRQQTMGGTITQLKQDDAQMKALFGAGGASGGGGVGQQQQTVALPMPAPAMVEMAQQMNVPVEFVQQMMQNGGMPPMGGPGMGGQQGYGQQVGGFGNDTGASPQPQAGQGFQPPSGPGAGQQGGMSMEGLSPQQMAIYQQEQQQQMGGGGHRGGRNRRGRW</sequence>
<keyword evidence="4" id="KW-0539">Nucleus</keyword>
<dbReference type="InterPro" id="IPR051187">
    <property type="entry name" value="Pre-mRNA_3'-end_processing_reg"/>
</dbReference>
<dbReference type="EMBL" id="KB456269">
    <property type="protein sequence ID" value="EMF09319.1"/>
    <property type="molecule type" value="Genomic_DNA"/>
</dbReference>
<dbReference type="RefSeq" id="XP_016757440.1">
    <property type="nucleotide sequence ID" value="XM_016906785.1"/>
</dbReference>
<feature type="domain" description="Pre-mRNA polyadenylation factor Fip1" evidence="6">
    <location>
        <begin position="178"/>
        <end position="220"/>
    </location>
</feature>
<dbReference type="GO" id="GO:0005847">
    <property type="term" value="C:mRNA cleavage and polyadenylation specificity factor complex"/>
    <property type="evidence" value="ECO:0007669"/>
    <property type="project" value="TreeGrafter"/>
</dbReference>
<feature type="compositionally biased region" description="Low complexity" evidence="5">
    <location>
        <begin position="314"/>
        <end position="327"/>
    </location>
</feature>
<dbReference type="OrthoDB" id="1917198at2759"/>
<evidence type="ECO:0000313" key="8">
    <source>
        <dbReference type="Proteomes" id="UP000016931"/>
    </source>
</evidence>
<comment type="similarity">
    <text evidence="2">Belongs to the FIP1 family.</text>
</comment>
<feature type="compositionally biased region" description="Low complexity" evidence="5">
    <location>
        <begin position="114"/>
        <end position="137"/>
    </location>
</feature>
<keyword evidence="3" id="KW-0507">mRNA processing</keyword>
<dbReference type="PANTHER" id="PTHR13484:SF0">
    <property type="entry name" value="PRE-MRNA 3'-END-PROCESSING FACTOR FIP1"/>
    <property type="match status" value="1"/>
</dbReference>
<reference evidence="7 8" key="1">
    <citation type="journal article" date="2012" name="PLoS Pathog.">
        <title>Diverse lifestyles and strategies of plant pathogenesis encoded in the genomes of eighteen Dothideomycetes fungi.</title>
        <authorList>
            <person name="Ohm R.A."/>
            <person name="Feau N."/>
            <person name="Henrissat B."/>
            <person name="Schoch C.L."/>
            <person name="Horwitz B.A."/>
            <person name="Barry K.W."/>
            <person name="Condon B.J."/>
            <person name="Copeland A.C."/>
            <person name="Dhillon B."/>
            <person name="Glaser F."/>
            <person name="Hesse C.N."/>
            <person name="Kosti I."/>
            <person name="LaButti K."/>
            <person name="Lindquist E.A."/>
            <person name="Lucas S."/>
            <person name="Salamov A.A."/>
            <person name="Bradshaw R.E."/>
            <person name="Ciuffetti L."/>
            <person name="Hamelin R.C."/>
            <person name="Kema G.H.J."/>
            <person name="Lawrence C."/>
            <person name="Scott J.A."/>
            <person name="Spatafora J.W."/>
            <person name="Turgeon B.G."/>
            <person name="de Wit P.J.G.M."/>
            <person name="Zhong S."/>
            <person name="Goodwin S.B."/>
            <person name="Grigoriev I.V."/>
        </authorList>
    </citation>
    <scope>NUCLEOTIDE SEQUENCE [LARGE SCALE GENOMIC DNA]</scope>
    <source>
        <strain evidence="7 8">SO2202</strain>
    </source>
</reference>
<dbReference type="STRING" id="692275.N1QH29"/>
<keyword evidence="8" id="KW-1185">Reference proteome</keyword>
<dbReference type="Pfam" id="PF05182">
    <property type="entry name" value="Fip1"/>
    <property type="match status" value="1"/>
</dbReference>
<evidence type="ECO:0000256" key="5">
    <source>
        <dbReference type="SAM" id="MobiDB-lite"/>
    </source>
</evidence>
<name>N1QH29_SPHMS</name>
<feature type="compositionally biased region" description="Basic and acidic residues" evidence="5">
    <location>
        <begin position="86"/>
        <end position="113"/>
    </location>
</feature>
<dbReference type="Proteomes" id="UP000016931">
    <property type="component" value="Unassembled WGS sequence"/>
</dbReference>
<evidence type="ECO:0000313" key="7">
    <source>
        <dbReference type="EMBL" id="EMF09319.1"/>
    </source>
</evidence>
<dbReference type="HOGENOM" id="CLU_039307_1_0_1"/>
<dbReference type="eggNOG" id="KOG1049">
    <property type="taxonomic scope" value="Eukaryota"/>
</dbReference>
<dbReference type="PANTHER" id="PTHR13484">
    <property type="entry name" value="FIP1-LIKE 1 PROTEIN"/>
    <property type="match status" value="1"/>
</dbReference>
<evidence type="ECO:0000256" key="3">
    <source>
        <dbReference type="ARBA" id="ARBA00022664"/>
    </source>
</evidence>
<dbReference type="OMA" id="FDEFTWE"/>
<evidence type="ECO:0000256" key="4">
    <source>
        <dbReference type="ARBA" id="ARBA00023242"/>
    </source>
</evidence>
<feature type="region of interest" description="Disordered" evidence="5">
    <location>
        <begin position="1"/>
        <end position="153"/>
    </location>
</feature>
<feature type="compositionally biased region" description="Acidic residues" evidence="5">
    <location>
        <begin position="39"/>
        <end position="62"/>
    </location>
</feature>
<proteinExistence type="inferred from homology"/>
<dbReference type="AlphaFoldDB" id="N1QH29"/>
<evidence type="ECO:0000256" key="2">
    <source>
        <dbReference type="ARBA" id="ARBA00007459"/>
    </source>
</evidence>
<evidence type="ECO:0000259" key="6">
    <source>
        <dbReference type="Pfam" id="PF05182"/>
    </source>
</evidence>
<gene>
    <name evidence="7" type="ORF">SEPMUDRAFT_151390</name>
</gene>
<organism evidence="7 8">
    <name type="scientific">Sphaerulina musiva (strain SO2202)</name>
    <name type="common">Poplar stem canker fungus</name>
    <name type="synonym">Septoria musiva</name>
    <dbReference type="NCBI Taxonomy" id="692275"/>
    <lineage>
        <taxon>Eukaryota</taxon>
        <taxon>Fungi</taxon>
        <taxon>Dikarya</taxon>
        <taxon>Ascomycota</taxon>
        <taxon>Pezizomycotina</taxon>
        <taxon>Dothideomycetes</taxon>
        <taxon>Dothideomycetidae</taxon>
        <taxon>Mycosphaerellales</taxon>
        <taxon>Mycosphaerellaceae</taxon>
        <taxon>Sphaerulina</taxon>
    </lineage>
</organism>
<feature type="region of interest" description="Disordered" evidence="5">
    <location>
        <begin position="291"/>
        <end position="375"/>
    </location>
</feature>
<comment type="subcellular location">
    <subcellularLocation>
        <location evidence="1">Nucleus</location>
    </subcellularLocation>
</comment>
<dbReference type="InterPro" id="IPR007854">
    <property type="entry name" value="Fip1_dom"/>
</dbReference>
<feature type="compositionally biased region" description="Basic and acidic residues" evidence="5">
    <location>
        <begin position="24"/>
        <end position="38"/>
    </location>
</feature>